<dbReference type="Proteomes" id="UP000051562">
    <property type="component" value="Unassembled WGS sequence"/>
</dbReference>
<keyword evidence="5 7" id="KW-1133">Transmembrane helix</keyword>
<evidence type="ECO:0000256" key="4">
    <source>
        <dbReference type="ARBA" id="ARBA00022692"/>
    </source>
</evidence>
<accession>A0A0Q3L021</accession>
<keyword evidence="2 7" id="KW-0813">Transport</keyword>
<evidence type="ECO:0000313" key="12">
    <source>
        <dbReference type="Proteomes" id="UP000190130"/>
    </source>
</evidence>
<evidence type="ECO:0000313" key="9">
    <source>
        <dbReference type="EMBL" id="KQK29964.1"/>
    </source>
</evidence>
<dbReference type="SUPFAM" id="SSF161098">
    <property type="entry name" value="MetI-like"/>
    <property type="match status" value="1"/>
</dbReference>
<dbReference type="Gene3D" id="1.10.3720.10">
    <property type="entry name" value="MetI-like"/>
    <property type="match status" value="1"/>
</dbReference>
<feature type="transmembrane region" description="Helical" evidence="7">
    <location>
        <begin position="267"/>
        <end position="287"/>
    </location>
</feature>
<dbReference type="GO" id="GO:0005886">
    <property type="term" value="C:plasma membrane"/>
    <property type="evidence" value="ECO:0007669"/>
    <property type="project" value="UniProtKB-SubCell"/>
</dbReference>
<evidence type="ECO:0000256" key="2">
    <source>
        <dbReference type="ARBA" id="ARBA00022448"/>
    </source>
</evidence>
<feature type="transmembrane region" description="Helical" evidence="7">
    <location>
        <begin position="209"/>
        <end position="231"/>
    </location>
</feature>
<comment type="similarity">
    <text evidence="7">Belongs to the binding-protein-dependent transport system permease family.</text>
</comment>
<reference evidence="10 12" key="2">
    <citation type="submission" date="2017-02" db="EMBL/GenBank/DDBJ databases">
        <authorList>
            <person name="Peterson S.W."/>
        </authorList>
    </citation>
    <scope>NUCLEOTIDE SEQUENCE [LARGE SCALE GENOMIC DNA]</scope>
    <source>
        <strain evidence="10 12">DSM 9653</strain>
    </source>
</reference>
<dbReference type="GO" id="GO:0055085">
    <property type="term" value="P:transmembrane transport"/>
    <property type="evidence" value="ECO:0007669"/>
    <property type="project" value="InterPro"/>
</dbReference>
<dbReference type="AlphaFoldDB" id="A0A0Q3L021"/>
<sequence>MSTAVMTAPISAPREDASGFTRDRAIWGTIMLAPYVLVFAVMVVYPVGYGLWLGLNWNSYKALFADPIFLRTVVNTVIFLFVAVNLKFLIALGLSGFFVQQRPWIRFVLVLFILPWAVPSIPTILSFRVMLNPENGMVNQQLFQWFGIMEGPGWLTDPTLAFAMSIVVHIWKSLPFWTLILITGRLAIAQDLYEAASVDGANRWQQFRFITWPSLATLYVTSTMLSMIWTLGDFNSVYLLNSGGPGDLNHVLSTLGIRYMRNNNLDLGIASIIVAMPLILPMVFVMVKRLSKGAEA</sequence>
<evidence type="ECO:0000259" key="8">
    <source>
        <dbReference type="PROSITE" id="PS50928"/>
    </source>
</evidence>
<comment type="subcellular location">
    <subcellularLocation>
        <location evidence="1 7">Cell membrane</location>
        <topology evidence="1 7">Multi-pass membrane protein</topology>
    </subcellularLocation>
</comment>
<dbReference type="OrthoDB" id="9805778at2"/>
<dbReference type="InterPro" id="IPR035906">
    <property type="entry name" value="MetI-like_sf"/>
</dbReference>
<dbReference type="Proteomes" id="UP000190130">
    <property type="component" value="Unassembled WGS sequence"/>
</dbReference>
<name>A0A0Q3L021_9HYPH</name>
<keyword evidence="3" id="KW-1003">Cell membrane</keyword>
<keyword evidence="10" id="KW-0762">Sugar transport</keyword>
<dbReference type="PROSITE" id="PS50928">
    <property type="entry name" value="ABC_TM1"/>
    <property type="match status" value="1"/>
</dbReference>
<keyword evidence="4 7" id="KW-0812">Transmembrane</keyword>
<dbReference type="EMBL" id="LMAR01000044">
    <property type="protein sequence ID" value="KQK29964.1"/>
    <property type="molecule type" value="Genomic_DNA"/>
</dbReference>
<protein>
    <submittedName>
        <fullName evidence="9">ABC transporter permease</fullName>
    </submittedName>
    <submittedName>
        <fullName evidence="10">Multiple sugar transport system permease protein</fullName>
    </submittedName>
</protein>
<dbReference type="EMBL" id="FUYX01000004">
    <property type="protein sequence ID" value="SKB69742.1"/>
    <property type="molecule type" value="Genomic_DNA"/>
</dbReference>
<feature type="domain" description="ABC transmembrane type-1" evidence="8">
    <location>
        <begin position="73"/>
        <end position="291"/>
    </location>
</feature>
<dbReference type="CDD" id="cd06261">
    <property type="entry name" value="TM_PBP2"/>
    <property type="match status" value="1"/>
</dbReference>
<evidence type="ECO:0000313" key="11">
    <source>
        <dbReference type="Proteomes" id="UP000051562"/>
    </source>
</evidence>
<evidence type="ECO:0000256" key="3">
    <source>
        <dbReference type="ARBA" id="ARBA00022475"/>
    </source>
</evidence>
<evidence type="ECO:0000256" key="6">
    <source>
        <dbReference type="ARBA" id="ARBA00023136"/>
    </source>
</evidence>
<gene>
    <name evidence="9" type="ORF">ARD30_16045</name>
    <name evidence="10" type="ORF">SAMN05660750_01939</name>
</gene>
<evidence type="ECO:0000313" key="10">
    <source>
        <dbReference type="EMBL" id="SKB69742.1"/>
    </source>
</evidence>
<feature type="transmembrane region" description="Helical" evidence="7">
    <location>
        <begin position="25"/>
        <end position="48"/>
    </location>
</feature>
<feature type="transmembrane region" description="Helical" evidence="7">
    <location>
        <begin position="160"/>
        <end position="188"/>
    </location>
</feature>
<dbReference type="InterPro" id="IPR000515">
    <property type="entry name" value="MetI-like"/>
</dbReference>
<evidence type="ECO:0000256" key="5">
    <source>
        <dbReference type="ARBA" id="ARBA00022989"/>
    </source>
</evidence>
<proteinExistence type="inferred from homology"/>
<keyword evidence="11" id="KW-1185">Reference proteome</keyword>
<reference evidence="9 11" key="1">
    <citation type="submission" date="2015-10" db="EMBL/GenBank/DDBJ databases">
        <title>Draft genome of Bosea thiooxidans.</title>
        <authorList>
            <person name="Wang X."/>
        </authorList>
    </citation>
    <scope>NUCLEOTIDE SEQUENCE [LARGE SCALE GENOMIC DNA]</scope>
    <source>
        <strain evidence="9 11">CGMCC 9174</strain>
    </source>
</reference>
<dbReference type="PANTHER" id="PTHR30193">
    <property type="entry name" value="ABC TRANSPORTER PERMEASE PROTEIN"/>
    <property type="match status" value="1"/>
</dbReference>
<dbReference type="Pfam" id="PF00528">
    <property type="entry name" value="BPD_transp_1"/>
    <property type="match status" value="1"/>
</dbReference>
<feature type="transmembrane region" description="Helical" evidence="7">
    <location>
        <begin position="68"/>
        <end position="92"/>
    </location>
</feature>
<dbReference type="PANTHER" id="PTHR30193:SF37">
    <property type="entry name" value="INNER MEMBRANE ABC TRANSPORTER PERMEASE PROTEIN YCJO"/>
    <property type="match status" value="1"/>
</dbReference>
<evidence type="ECO:0000256" key="7">
    <source>
        <dbReference type="RuleBase" id="RU363032"/>
    </source>
</evidence>
<feature type="transmembrane region" description="Helical" evidence="7">
    <location>
        <begin position="104"/>
        <end position="127"/>
    </location>
</feature>
<keyword evidence="6 7" id="KW-0472">Membrane</keyword>
<dbReference type="InterPro" id="IPR051393">
    <property type="entry name" value="ABC_transporter_permease"/>
</dbReference>
<dbReference type="STRING" id="53254.SAMN05660750_01939"/>
<organism evidence="9 11">
    <name type="scientific">Bosea thiooxidans</name>
    <dbReference type="NCBI Taxonomy" id="53254"/>
    <lineage>
        <taxon>Bacteria</taxon>
        <taxon>Pseudomonadati</taxon>
        <taxon>Pseudomonadota</taxon>
        <taxon>Alphaproteobacteria</taxon>
        <taxon>Hyphomicrobiales</taxon>
        <taxon>Boseaceae</taxon>
        <taxon>Bosea</taxon>
    </lineage>
</organism>
<evidence type="ECO:0000256" key="1">
    <source>
        <dbReference type="ARBA" id="ARBA00004651"/>
    </source>
</evidence>